<evidence type="ECO:0008006" key="4">
    <source>
        <dbReference type="Google" id="ProtNLM"/>
    </source>
</evidence>
<keyword evidence="3" id="KW-1185">Reference proteome</keyword>
<dbReference type="PANTHER" id="PTHR33318:SF7">
    <property type="entry name" value="PROTEIN JASON"/>
    <property type="match status" value="1"/>
</dbReference>
<dbReference type="PANTHER" id="PTHR33318">
    <property type="entry name" value="ASPARTYL/GLUTAMYL-TRNA(ASN/GLN) AMIDOTRANSFERASE SUBUNIT"/>
    <property type="match status" value="1"/>
</dbReference>
<feature type="region of interest" description="Disordered" evidence="1">
    <location>
        <begin position="324"/>
        <end position="343"/>
    </location>
</feature>
<organism evidence="2 3">
    <name type="scientific">Nepenthes gracilis</name>
    <name type="common">Slender pitcher plant</name>
    <dbReference type="NCBI Taxonomy" id="150966"/>
    <lineage>
        <taxon>Eukaryota</taxon>
        <taxon>Viridiplantae</taxon>
        <taxon>Streptophyta</taxon>
        <taxon>Embryophyta</taxon>
        <taxon>Tracheophyta</taxon>
        <taxon>Spermatophyta</taxon>
        <taxon>Magnoliopsida</taxon>
        <taxon>eudicotyledons</taxon>
        <taxon>Gunneridae</taxon>
        <taxon>Pentapetalae</taxon>
        <taxon>Caryophyllales</taxon>
        <taxon>Nepenthaceae</taxon>
        <taxon>Nepenthes</taxon>
    </lineage>
</organism>
<reference evidence="2" key="1">
    <citation type="submission" date="2023-05" db="EMBL/GenBank/DDBJ databases">
        <title>Nepenthes gracilis genome sequencing.</title>
        <authorList>
            <person name="Fukushima K."/>
        </authorList>
    </citation>
    <scope>NUCLEOTIDE SEQUENCE</scope>
    <source>
        <strain evidence="2">SING2019-196</strain>
    </source>
</reference>
<protein>
    <recommendedName>
        <fullName evidence="4">Protein JASON-like</fullName>
    </recommendedName>
</protein>
<feature type="compositionally biased region" description="Polar residues" evidence="1">
    <location>
        <begin position="117"/>
        <end position="127"/>
    </location>
</feature>
<feature type="compositionally biased region" description="Polar residues" evidence="1">
    <location>
        <begin position="474"/>
        <end position="485"/>
    </location>
</feature>
<dbReference type="Proteomes" id="UP001279734">
    <property type="component" value="Unassembled WGS sequence"/>
</dbReference>
<name>A0AAD3SL20_NEPGR</name>
<comment type="caution">
    <text evidence="2">The sequence shown here is derived from an EMBL/GenBank/DDBJ whole genome shotgun (WGS) entry which is preliminary data.</text>
</comment>
<evidence type="ECO:0000256" key="1">
    <source>
        <dbReference type="SAM" id="MobiDB-lite"/>
    </source>
</evidence>
<dbReference type="AlphaFoldDB" id="A0AAD3SL20"/>
<feature type="compositionally biased region" description="Basic and acidic residues" evidence="1">
    <location>
        <begin position="324"/>
        <end position="341"/>
    </location>
</feature>
<feature type="region of interest" description="Disordered" evidence="1">
    <location>
        <begin position="354"/>
        <end position="392"/>
    </location>
</feature>
<gene>
    <name evidence="2" type="ORF">Nepgr_014353</name>
</gene>
<evidence type="ECO:0000313" key="3">
    <source>
        <dbReference type="Proteomes" id="UP001279734"/>
    </source>
</evidence>
<feature type="region of interest" description="Disordered" evidence="1">
    <location>
        <begin position="459"/>
        <end position="491"/>
    </location>
</feature>
<proteinExistence type="predicted"/>
<evidence type="ECO:0000313" key="2">
    <source>
        <dbReference type="EMBL" id="GMH12512.1"/>
    </source>
</evidence>
<dbReference type="InterPro" id="IPR039300">
    <property type="entry name" value="JASON"/>
</dbReference>
<feature type="compositionally biased region" description="Basic and acidic residues" evidence="1">
    <location>
        <begin position="93"/>
        <end position="116"/>
    </location>
</feature>
<dbReference type="GO" id="GO:0007142">
    <property type="term" value="P:male meiosis II"/>
    <property type="evidence" value="ECO:0007669"/>
    <property type="project" value="InterPro"/>
</dbReference>
<sequence length="491" mass="54304">MGCLFGCFRTKDNHHRSHAHNVSNSIQSNTRAPLVSQNRLSSLFLSEEEKEEFVVKERENLVRRSGWSDIDDRELKDEAKFLKACGAIPETPPEIRKASKKLKDSPLNDVNSERSQFHPSLPNTSASKLPEKDKQPDESSFLNRFTEECATGTGPEWNSSPSSCVINEQSDISISINSPDSRDVSSADSAINLQVNGTSHIAISSMSAGSSVVKTQRKSVRFEGGSVHSEISPENAGQILEKLELAGSRRLLKPSPCPTPLKLTDDMQTPGTVFASNPEYHLANGNMARIRSQYVHTVLNLPNNLSRQNMLNEDGIIMQQASVTDREDHGHQGNGARKTEVHSWGISVNEEQKSDLSLSTWLQPPRSCRGDNENQGAAYGGKTNSRRTHGDRPILGMVAAHWKEDEEFPRISPKGCGGNGIPNSTTKYKEDQKVNWHATPFEERLEKALSEEGIICQRPINGTPMDFEERENDTAASKFQSSSSPKPVISF</sequence>
<dbReference type="EMBL" id="BSYO01000012">
    <property type="protein sequence ID" value="GMH12512.1"/>
    <property type="molecule type" value="Genomic_DNA"/>
</dbReference>
<feature type="region of interest" description="Disordered" evidence="1">
    <location>
        <begin position="92"/>
        <end position="139"/>
    </location>
</feature>
<accession>A0AAD3SL20</accession>